<evidence type="ECO:0000313" key="1">
    <source>
        <dbReference type="EMBL" id="RHN57177.1"/>
    </source>
</evidence>
<evidence type="ECO:0000313" key="2">
    <source>
        <dbReference type="Proteomes" id="UP000265566"/>
    </source>
</evidence>
<protein>
    <submittedName>
        <fullName evidence="1">Uncharacterized protein</fullName>
    </submittedName>
</protein>
<accession>A0A396I2U0</accession>
<comment type="caution">
    <text evidence="1">The sequence shown here is derived from an EMBL/GenBank/DDBJ whole genome shotgun (WGS) entry which is preliminary data.</text>
</comment>
<dbReference type="Gramene" id="rna32682">
    <property type="protein sequence ID" value="RHN57177.1"/>
    <property type="gene ID" value="gene32682"/>
</dbReference>
<reference evidence="2" key="1">
    <citation type="journal article" date="2018" name="Nat. Plants">
        <title>Whole-genome landscape of Medicago truncatula symbiotic genes.</title>
        <authorList>
            <person name="Pecrix Y."/>
            <person name="Staton S.E."/>
            <person name="Sallet E."/>
            <person name="Lelandais-Briere C."/>
            <person name="Moreau S."/>
            <person name="Carrere S."/>
            <person name="Blein T."/>
            <person name="Jardinaud M.F."/>
            <person name="Latrasse D."/>
            <person name="Zouine M."/>
            <person name="Zahm M."/>
            <person name="Kreplak J."/>
            <person name="Mayjonade B."/>
            <person name="Satge C."/>
            <person name="Perez M."/>
            <person name="Cauet S."/>
            <person name="Marande W."/>
            <person name="Chantry-Darmon C."/>
            <person name="Lopez-Roques C."/>
            <person name="Bouchez O."/>
            <person name="Berard A."/>
            <person name="Debelle F."/>
            <person name="Munos S."/>
            <person name="Bendahmane A."/>
            <person name="Berges H."/>
            <person name="Niebel A."/>
            <person name="Buitink J."/>
            <person name="Frugier F."/>
            <person name="Benhamed M."/>
            <person name="Crespi M."/>
            <person name="Gouzy J."/>
            <person name="Gamas P."/>
        </authorList>
    </citation>
    <scope>NUCLEOTIDE SEQUENCE [LARGE SCALE GENOMIC DNA]</scope>
    <source>
        <strain evidence="2">cv. Jemalong A17</strain>
    </source>
</reference>
<sequence length="94" mass="10492">MLLDCISSLFEFKELGTSRGVVASSSMGYLISSDYRISFDPVQIQSMTLASSTLQIRIHGYFGDLNIVICVGNCILSFYAINMDDVSLFTYSYF</sequence>
<proteinExistence type="predicted"/>
<name>A0A396I2U0_MEDTR</name>
<gene>
    <name evidence="1" type="ORF">MtrunA17_Chr5g0437561</name>
</gene>
<dbReference type="EMBL" id="PSQE01000005">
    <property type="protein sequence ID" value="RHN57177.1"/>
    <property type="molecule type" value="Genomic_DNA"/>
</dbReference>
<dbReference type="AlphaFoldDB" id="A0A396I2U0"/>
<organism evidence="1 2">
    <name type="scientific">Medicago truncatula</name>
    <name type="common">Barrel medic</name>
    <name type="synonym">Medicago tribuloides</name>
    <dbReference type="NCBI Taxonomy" id="3880"/>
    <lineage>
        <taxon>Eukaryota</taxon>
        <taxon>Viridiplantae</taxon>
        <taxon>Streptophyta</taxon>
        <taxon>Embryophyta</taxon>
        <taxon>Tracheophyta</taxon>
        <taxon>Spermatophyta</taxon>
        <taxon>Magnoliopsida</taxon>
        <taxon>eudicotyledons</taxon>
        <taxon>Gunneridae</taxon>
        <taxon>Pentapetalae</taxon>
        <taxon>rosids</taxon>
        <taxon>fabids</taxon>
        <taxon>Fabales</taxon>
        <taxon>Fabaceae</taxon>
        <taxon>Papilionoideae</taxon>
        <taxon>50 kb inversion clade</taxon>
        <taxon>NPAAA clade</taxon>
        <taxon>Hologalegina</taxon>
        <taxon>IRL clade</taxon>
        <taxon>Trifolieae</taxon>
        <taxon>Medicago</taxon>
    </lineage>
</organism>
<dbReference type="Proteomes" id="UP000265566">
    <property type="component" value="Chromosome 5"/>
</dbReference>